<dbReference type="EMBL" id="JABWUV010000005">
    <property type="protein sequence ID" value="KAF6355106.1"/>
    <property type="molecule type" value="Genomic_DNA"/>
</dbReference>
<keyword evidence="3" id="KW-1185">Reference proteome</keyword>
<reference evidence="2 3" key="1">
    <citation type="journal article" date="2020" name="Nature">
        <title>Six reference-quality genomes reveal evolution of bat adaptations.</title>
        <authorList>
            <person name="Jebb D."/>
            <person name="Huang Z."/>
            <person name="Pippel M."/>
            <person name="Hughes G.M."/>
            <person name="Lavrichenko K."/>
            <person name="Devanna P."/>
            <person name="Winkler S."/>
            <person name="Jermiin L.S."/>
            <person name="Skirmuntt E.C."/>
            <person name="Katzourakis A."/>
            <person name="Burkitt-Gray L."/>
            <person name="Ray D.A."/>
            <person name="Sullivan K.A.M."/>
            <person name="Roscito J.G."/>
            <person name="Kirilenko B.M."/>
            <person name="Davalos L.M."/>
            <person name="Corthals A.P."/>
            <person name="Power M.L."/>
            <person name="Jones G."/>
            <person name="Ransome R.D."/>
            <person name="Dechmann D.K.N."/>
            <person name="Locatelli A.G."/>
            <person name="Puechmaille S.J."/>
            <person name="Fedrigo O."/>
            <person name="Jarvis E.D."/>
            <person name="Hiller M."/>
            <person name="Vernes S.C."/>
            <person name="Myers E.W."/>
            <person name="Teeling E.C."/>
        </authorList>
    </citation>
    <scope>NUCLEOTIDE SEQUENCE [LARGE SCALE GENOMIC DNA]</scope>
    <source>
        <strain evidence="2">MMyoMyo1</strain>
        <tissue evidence="2">Flight muscle</tissue>
    </source>
</reference>
<sequence length="142" mass="15671">MPEPTQVTTRRRTWHTHVSASASDSGELETTEGLHPRQCPMGRVHFRVAQCYCQGPWPGGSRLERRPIHHGCGFEPGQGTYKNQPMNARAPEGGLRRTRPGTQHSAHRGRSVHPAGRRNPGPRWNLLISAIGVCGKGAEENL</sequence>
<accession>A0A7J7Y0A6</accession>
<comment type="caution">
    <text evidence="2">The sequence shown here is derived from an EMBL/GenBank/DDBJ whole genome shotgun (WGS) entry which is preliminary data.</text>
</comment>
<feature type="region of interest" description="Disordered" evidence="1">
    <location>
        <begin position="1"/>
        <end position="34"/>
    </location>
</feature>
<gene>
    <name evidence="2" type="ORF">mMyoMyo1_011307</name>
</gene>
<name>A0A7J7Y0A6_MYOMY</name>
<organism evidence="2 3">
    <name type="scientific">Myotis myotis</name>
    <name type="common">Greater mouse-eared bat</name>
    <name type="synonym">Vespertilio myotis</name>
    <dbReference type="NCBI Taxonomy" id="51298"/>
    <lineage>
        <taxon>Eukaryota</taxon>
        <taxon>Metazoa</taxon>
        <taxon>Chordata</taxon>
        <taxon>Craniata</taxon>
        <taxon>Vertebrata</taxon>
        <taxon>Euteleostomi</taxon>
        <taxon>Mammalia</taxon>
        <taxon>Eutheria</taxon>
        <taxon>Laurasiatheria</taxon>
        <taxon>Chiroptera</taxon>
        <taxon>Yangochiroptera</taxon>
        <taxon>Vespertilionidae</taxon>
        <taxon>Myotis</taxon>
    </lineage>
</organism>
<proteinExistence type="predicted"/>
<evidence type="ECO:0000256" key="1">
    <source>
        <dbReference type="SAM" id="MobiDB-lite"/>
    </source>
</evidence>
<protein>
    <submittedName>
        <fullName evidence="2">Uncharacterized protein</fullName>
    </submittedName>
</protein>
<feature type="region of interest" description="Disordered" evidence="1">
    <location>
        <begin position="68"/>
        <end position="122"/>
    </location>
</feature>
<evidence type="ECO:0000313" key="2">
    <source>
        <dbReference type="EMBL" id="KAF6355106.1"/>
    </source>
</evidence>
<dbReference type="Proteomes" id="UP000527355">
    <property type="component" value="Unassembled WGS sequence"/>
</dbReference>
<dbReference type="AlphaFoldDB" id="A0A7J7Y0A6"/>
<evidence type="ECO:0000313" key="3">
    <source>
        <dbReference type="Proteomes" id="UP000527355"/>
    </source>
</evidence>